<feature type="chain" id="PRO_5024305658" evidence="6">
    <location>
        <begin position="20"/>
        <end position="298"/>
    </location>
</feature>
<feature type="domain" description="Outer membrane protein beta-barrel" evidence="7">
    <location>
        <begin position="7"/>
        <end position="298"/>
    </location>
</feature>
<keyword evidence="9" id="KW-1185">Reference proteome</keyword>
<organism evidence="8 9">
    <name type="scientific">Bradyrhizobium cytisi</name>
    <dbReference type="NCBI Taxonomy" id="515489"/>
    <lineage>
        <taxon>Bacteria</taxon>
        <taxon>Pseudomonadati</taxon>
        <taxon>Pseudomonadota</taxon>
        <taxon>Alphaproteobacteria</taxon>
        <taxon>Hyphomicrobiales</taxon>
        <taxon>Nitrobacteraceae</taxon>
        <taxon>Bradyrhizobium</taxon>
    </lineage>
</organism>
<dbReference type="EMBL" id="VSSR01000020">
    <property type="protein sequence ID" value="TYL85113.1"/>
    <property type="molecule type" value="Genomic_DNA"/>
</dbReference>
<dbReference type="PANTHER" id="PTHR34001:SF3">
    <property type="entry name" value="BLL7405 PROTEIN"/>
    <property type="match status" value="1"/>
</dbReference>
<evidence type="ECO:0000259" key="7">
    <source>
        <dbReference type="Pfam" id="PF13505"/>
    </source>
</evidence>
<feature type="signal peptide" evidence="6">
    <location>
        <begin position="1"/>
        <end position="19"/>
    </location>
</feature>
<evidence type="ECO:0000256" key="2">
    <source>
        <dbReference type="ARBA" id="ARBA00022729"/>
    </source>
</evidence>
<dbReference type="Gene3D" id="2.40.160.20">
    <property type="match status" value="1"/>
</dbReference>
<reference evidence="8 9" key="1">
    <citation type="submission" date="2019-08" db="EMBL/GenBank/DDBJ databases">
        <title>Bradyrhizobium hipponensis sp. nov., a rhizobium isolated from a Lupinus angustifolius root nodule in Tunisia.</title>
        <authorList>
            <person name="Off K."/>
            <person name="Rejili M."/>
            <person name="Mars M."/>
            <person name="Brachmann A."/>
            <person name="Marin M."/>
        </authorList>
    </citation>
    <scope>NUCLEOTIDE SEQUENCE [LARGE SCALE GENOMIC DNA]</scope>
    <source>
        <strain evidence="8 9">CTAW11</strain>
    </source>
</reference>
<evidence type="ECO:0000313" key="9">
    <source>
        <dbReference type="Proteomes" id="UP000324853"/>
    </source>
</evidence>
<sequence>MRRLWLVVAALGSMSAAHAADMPDLPVLRGGFTDGLSKTSHNWDGTYFGGGAGYSTDASDFSQSVVGLTNFIFRDSVLQQPTANWSLMNKTNTQSTNFNAFVGRNWQWYDAILSLEGTYTYFNNLATSTSGSNSLTIVNPAGDTHAANVTDNYDVTLTGTAAAKVKDMITLRGRVGWDGGDFMPYAFAGAAVGRMDVSRSVTSTVDLRQDVTNSIVVGGVTVTSTTFGAPQAVPAQSQAQTQRRTNAFAVGWTAGLGVEYCIWDGLFARVEYEYVKFSPVMNTSVTLNNARVGLGYKF</sequence>
<evidence type="ECO:0000256" key="4">
    <source>
        <dbReference type="ARBA" id="ARBA00023237"/>
    </source>
</evidence>
<dbReference type="PANTHER" id="PTHR34001">
    <property type="entry name" value="BLL7405 PROTEIN"/>
    <property type="match status" value="1"/>
</dbReference>
<dbReference type="GO" id="GO:0009279">
    <property type="term" value="C:cell outer membrane"/>
    <property type="evidence" value="ECO:0007669"/>
    <property type="project" value="UniProtKB-SubCell"/>
</dbReference>
<comment type="similarity">
    <text evidence="5">Belongs to the Omp25/RopB family.</text>
</comment>
<dbReference type="RefSeq" id="WP_148751168.1">
    <property type="nucleotide sequence ID" value="NZ_VSSR01000020.1"/>
</dbReference>
<accession>A0A5S4X6K5</accession>
<protein>
    <submittedName>
        <fullName evidence="8">Porin family protein</fullName>
    </submittedName>
</protein>
<dbReference type="Pfam" id="PF13505">
    <property type="entry name" value="OMP_b-brl"/>
    <property type="match status" value="1"/>
</dbReference>
<evidence type="ECO:0000256" key="5">
    <source>
        <dbReference type="ARBA" id="ARBA00038306"/>
    </source>
</evidence>
<keyword evidence="3" id="KW-0472">Membrane</keyword>
<keyword evidence="2 6" id="KW-0732">Signal</keyword>
<gene>
    <name evidence="8" type="ORF">FXB38_12545</name>
</gene>
<dbReference type="Proteomes" id="UP000324853">
    <property type="component" value="Unassembled WGS sequence"/>
</dbReference>
<dbReference type="InterPro" id="IPR011250">
    <property type="entry name" value="OMP/PagP_B-barrel"/>
</dbReference>
<evidence type="ECO:0000256" key="3">
    <source>
        <dbReference type="ARBA" id="ARBA00023136"/>
    </source>
</evidence>
<evidence type="ECO:0000256" key="6">
    <source>
        <dbReference type="SAM" id="SignalP"/>
    </source>
</evidence>
<dbReference type="OrthoDB" id="8001404at2"/>
<dbReference type="InterPro" id="IPR027385">
    <property type="entry name" value="Beta-barrel_OMP"/>
</dbReference>
<comment type="subcellular location">
    <subcellularLocation>
        <location evidence="1">Cell outer membrane</location>
    </subcellularLocation>
</comment>
<proteinExistence type="inferred from homology"/>
<dbReference type="InterPro" id="IPR051692">
    <property type="entry name" value="OMP-like"/>
</dbReference>
<evidence type="ECO:0000313" key="8">
    <source>
        <dbReference type="EMBL" id="TYL85113.1"/>
    </source>
</evidence>
<dbReference type="AlphaFoldDB" id="A0A5S4X6K5"/>
<keyword evidence="4" id="KW-0998">Cell outer membrane</keyword>
<name>A0A5S4X6K5_9BRAD</name>
<dbReference type="SUPFAM" id="SSF56925">
    <property type="entry name" value="OMPA-like"/>
    <property type="match status" value="1"/>
</dbReference>
<comment type="caution">
    <text evidence="8">The sequence shown here is derived from an EMBL/GenBank/DDBJ whole genome shotgun (WGS) entry which is preliminary data.</text>
</comment>
<evidence type="ECO:0000256" key="1">
    <source>
        <dbReference type="ARBA" id="ARBA00004442"/>
    </source>
</evidence>